<dbReference type="Proteomes" id="UP000708208">
    <property type="component" value="Unassembled WGS sequence"/>
</dbReference>
<dbReference type="EMBL" id="CAJVCH010160661">
    <property type="protein sequence ID" value="CAG7728243.1"/>
    <property type="molecule type" value="Genomic_DNA"/>
</dbReference>
<gene>
    <name evidence="2" type="ORF">AFUS01_LOCUS17037</name>
</gene>
<reference evidence="2" key="1">
    <citation type="submission" date="2021-06" db="EMBL/GenBank/DDBJ databases">
        <authorList>
            <person name="Hodson N. C."/>
            <person name="Mongue J. A."/>
            <person name="Jaron S. K."/>
        </authorList>
    </citation>
    <scope>NUCLEOTIDE SEQUENCE</scope>
</reference>
<dbReference type="InterPro" id="IPR001828">
    <property type="entry name" value="ANF_lig-bd_rcpt"/>
</dbReference>
<evidence type="ECO:0000313" key="2">
    <source>
        <dbReference type="EMBL" id="CAG7728243.1"/>
    </source>
</evidence>
<feature type="domain" description="Receptor ligand binding region" evidence="1">
    <location>
        <begin position="20"/>
        <end position="143"/>
    </location>
</feature>
<sequence>MSIHWVPTGVSRMNAKWYISYEVCNHFSRGVHVMMGAVSPDSFDTFHSYSNTFQMPFLTPWFPEKMVSSAMDYATSMRPEFHRAVIDTISYYGWKNIIYLYHSHEGLLRLQSIFQELLFTNESLRVDVVKQISNATEALHILRGIENTNRLPSEALAKTSTLKILEIGRMYLYGGKECGVSWKVLRSSWSDDNDYDYGYVEWEGRVGLGGREWAPKHVVLDCPAALAHDVIIKHVQDVHMGRRTYHYLLSGLAMDEPWESSIVEYGAVNVTGFRIVNPTRRYVRDFLKKWTLLDADSFPGAGRNYISANAALMFDAMSVLVDAFGRMLRKKPDLLRPSSNNGNAGRVNGTREVHCGTGPDFKEPVIPFEVGEKIAKHIRKDQRFPPPGHPYFKRGFLKEITVNT</sequence>
<keyword evidence="3" id="KW-1185">Reference proteome</keyword>
<dbReference type="OrthoDB" id="5984008at2759"/>
<protein>
    <recommendedName>
        <fullName evidence="1">Receptor ligand binding region domain-containing protein</fullName>
    </recommendedName>
</protein>
<name>A0A8J2JVK7_9HEXA</name>
<evidence type="ECO:0000259" key="1">
    <source>
        <dbReference type="Pfam" id="PF01094"/>
    </source>
</evidence>
<dbReference type="AlphaFoldDB" id="A0A8J2JVK7"/>
<feature type="domain" description="Receptor ligand binding region" evidence="1">
    <location>
        <begin position="215"/>
        <end position="380"/>
    </location>
</feature>
<dbReference type="Pfam" id="PF01094">
    <property type="entry name" value="ANF_receptor"/>
    <property type="match status" value="2"/>
</dbReference>
<proteinExistence type="predicted"/>
<comment type="caution">
    <text evidence="2">The sequence shown here is derived from an EMBL/GenBank/DDBJ whole genome shotgun (WGS) entry which is preliminary data.</text>
</comment>
<accession>A0A8J2JVK7</accession>
<organism evidence="2 3">
    <name type="scientific">Allacma fusca</name>
    <dbReference type="NCBI Taxonomy" id="39272"/>
    <lineage>
        <taxon>Eukaryota</taxon>
        <taxon>Metazoa</taxon>
        <taxon>Ecdysozoa</taxon>
        <taxon>Arthropoda</taxon>
        <taxon>Hexapoda</taxon>
        <taxon>Collembola</taxon>
        <taxon>Symphypleona</taxon>
        <taxon>Sminthuridae</taxon>
        <taxon>Allacma</taxon>
    </lineage>
</organism>
<evidence type="ECO:0000313" key="3">
    <source>
        <dbReference type="Proteomes" id="UP000708208"/>
    </source>
</evidence>